<sequence>MTFHILLPFYGRPDHLRIAVESVLAQTDADWRLTVVDDRYPDEEPGRWVAGLGDPRIEYLRNEVNLGVSRNYLRCVELMTGEHSMLFGCDDVMLPDFVARVAELLAAHPDASIVQPGAEVIDADGRPFRPLGDRIKDLLRPGGRGVRVLRGEPLAASLLRGNWTYFPSLVWRVSELRRHGFDPDLDVVQDLGMLLDIVADGGTMVLDDRVVFQYRRHRSSVSSATAVDGTRFAQERELFARQQRRFTVLGWPRAARAARHHWSSRLNALTQLPAAARSGGGSVRSLLRHAVGRSQA</sequence>
<evidence type="ECO:0000313" key="2">
    <source>
        <dbReference type="EMBL" id="GHF15461.1"/>
    </source>
</evidence>
<dbReference type="InterPro" id="IPR029044">
    <property type="entry name" value="Nucleotide-diphossugar_trans"/>
</dbReference>
<dbReference type="AlphaFoldDB" id="A0A8J3GQQ7"/>
<organism evidence="2 3">
    <name type="scientific">Pseudolysinimonas yzui</name>
    <dbReference type="NCBI Taxonomy" id="2708254"/>
    <lineage>
        <taxon>Bacteria</taxon>
        <taxon>Bacillati</taxon>
        <taxon>Actinomycetota</taxon>
        <taxon>Actinomycetes</taxon>
        <taxon>Micrococcales</taxon>
        <taxon>Microbacteriaceae</taxon>
        <taxon>Pseudolysinimonas</taxon>
    </lineage>
</organism>
<dbReference type="Pfam" id="PF00535">
    <property type="entry name" value="Glycos_transf_2"/>
    <property type="match status" value="1"/>
</dbReference>
<keyword evidence="3" id="KW-1185">Reference proteome</keyword>
<dbReference type="Proteomes" id="UP000617531">
    <property type="component" value="Unassembled WGS sequence"/>
</dbReference>
<dbReference type="SUPFAM" id="SSF53448">
    <property type="entry name" value="Nucleotide-diphospho-sugar transferases"/>
    <property type="match status" value="1"/>
</dbReference>
<dbReference type="PANTHER" id="PTHR43685">
    <property type="entry name" value="GLYCOSYLTRANSFERASE"/>
    <property type="match status" value="1"/>
</dbReference>
<gene>
    <name evidence="2" type="ORF">GCM10011600_15580</name>
</gene>
<evidence type="ECO:0000259" key="1">
    <source>
        <dbReference type="Pfam" id="PF00535"/>
    </source>
</evidence>
<accession>A0A8J3GQQ7</accession>
<dbReference type="InterPro" id="IPR050834">
    <property type="entry name" value="Glycosyltransf_2"/>
</dbReference>
<dbReference type="RefSeq" id="WP_191282889.1">
    <property type="nucleotide sequence ID" value="NZ_BNAI01000002.1"/>
</dbReference>
<protein>
    <recommendedName>
        <fullName evidence="1">Glycosyltransferase 2-like domain-containing protein</fullName>
    </recommendedName>
</protein>
<dbReference type="Gene3D" id="3.90.550.10">
    <property type="entry name" value="Spore Coat Polysaccharide Biosynthesis Protein SpsA, Chain A"/>
    <property type="match status" value="1"/>
</dbReference>
<reference evidence="2" key="2">
    <citation type="submission" date="2020-09" db="EMBL/GenBank/DDBJ databases">
        <authorList>
            <person name="Sun Q."/>
            <person name="Zhou Y."/>
        </authorList>
    </citation>
    <scope>NUCLEOTIDE SEQUENCE</scope>
    <source>
        <strain evidence="2">CGMCC 1.16548</strain>
    </source>
</reference>
<dbReference type="InterPro" id="IPR001173">
    <property type="entry name" value="Glyco_trans_2-like"/>
</dbReference>
<dbReference type="EMBL" id="BNAI01000002">
    <property type="protein sequence ID" value="GHF15461.1"/>
    <property type="molecule type" value="Genomic_DNA"/>
</dbReference>
<dbReference type="PANTHER" id="PTHR43685:SF2">
    <property type="entry name" value="GLYCOSYLTRANSFERASE 2-LIKE DOMAIN-CONTAINING PROTEIN"/>
    <property type="match status" value="1"/>
</dbReference>
<evidence type="ECO:0000313" key="3">
    <source>
        <dbReference type="Proteomes" id="UP000617531"/>
    </source>
</evidence>
<name>A0A8J3GQQ7_9MICO</name>
<comment type="caution">
    <text evidence="2">The sequence shown here is derived from an EMBL/GenBank/DDBJ whole genome shotgun (WGS) entry which is preliminary data.</text>
</comment>
<proteinExistence type="predicted"/>
<reference evidence="2" key="1">
    <citation type="journal article" date="2014" name="Int. J. Syst. Evol. Microbiol.">
        <title>Complete genome sequence of Corynebacterium casei LMG S-19264T (=DSM 44701T), isolated from a smear-ripened cheese.</title>
        <authorList>
            <consortium name="US DOE Joint Genome Institute (JGI-PGF)"/>
            <person name="Walter F."/>
            <person name="Albersmeier A."/>
            <person name="Kalinowski J."/>
            <person name="Ruckert C."/>
        </authorList>
    </citation>
    <scope>NUCLEOTIDE SEQUENCE</scope>
    <source>
        <strain evidence="2">CGMCC 1.16548</strain>
    </source>
</reference>
<feature type="domain" description="Glycosyltransferase 2-like" evidence="1">
    <location>
        <begin position="5"/>
        <end position="119"/>
    </location>
</feature>